<comment type="catalytic activity">
    <reaction evidence="8">
        <text>DNA(n) + a 2'-deoxyribonucleoside 5'-triphosphate = DNA(n+1) + diphosphate</text>
        <dbReference type="Rhea" id="RHEA:22508"/>
        <dbReference type="Rhea" id="RHEA-COMP:17339"/>
        <dbReference type="Rhea" id="RHEA-COMP:17340"/>
        <dbReference type="ChEBI" id="CHEBI:33019"/>
        <dbReference type="ChEBI" id="CHEBI:61560"/>
        <dbReference type="ChEBI" id="CHEBI:173112"/>
        <dbReference type="EC" id="2.7.7.7"/>
    </reaction>
</comment>
<dbReference type="OrthoDB" id="5985876at2759"/>
<evidence type="ECO:0000256" key="7">
    <source>
        <dbReference type="ARBA" id="ARBA00023125"/>
    </source>
</evidence>
<dbReference type="GO" id="GO:0000166">
    <property type="term" value="F:nucleotide binding"/>
    <property type="evidence" value="ECO:0007669"/>
    <property type="project" value="InterPro"/>
</dbReference>
<protein>
    <recommendedName>
        <fullName evidence="2">DNA-directed DNA polymerase</fullName>
        <ecNumber evidence="2">2.7.7.7</ecNumber>
    </recommendedName>
</protein>
<accession>A0A4Y2EPX8</accession>
<organism evidence="10 11">
    <name type="scientific">Araneus ventricosus</name>
    <name type="common">Orbweaver spider</name>
    <name type="synonym">Epeira ventricosa</name>
    <dbReference type="NCBI Taxonomy" id="182803"/>
    <lineage>
        <taxon>Eukaryota</taxon>
        <taxon>Metazoa</taxon>
        <taxon>Ecdysozoa</taxon>
        <taxon>Arthropoda</taxon>
        <taxon>Chelicerata</taxon>
        <taxon>Arachnida</taxon>
        <taxon>Araneae</taxon>
        <taxon>Araneomorphae</taxon>
        <taxon>Entelegynae</taxon>
        <taxon>Araneoidea</taxon>
        <taxon>Araneidae</taxon>
        <taxon>Araneus</taxon>
    </lineage>
</organism>
<dbReference type="EC" id="2.7.7.7" evidence="2"/>
<dbReference type="SUPFAM" id="SSF56672">
    <property type="entry name" value="DNA/RNA polymerases"/>
    <property type="match status" value="1"/>
</dbReference>
<evidence type="ECO:0000256" key="5">
    <source>
        <dbReference type="ARBA" id="ARBA00022705"/>
    </source>
</evidence>
<dbReference type="PANTHER" id="PTHR33568">
    <property type="entry name" value="DNA POLYMERASE"/>
    <property type="match status" value="1"/>
</dbReference>
<dbReference type="InterPro" id="IPR043502">
    <property type="entry name" value="DNA/RNA_pol_sf"/>
</dbReference>
<comment type="caution">
    <text evidence="10">The sequence shown here is derived from an EMBL/GenBank/DDBJ whole genome shotgun (WGS) entry which is preliminary data.</text>
</comment>
<evidence type="ECO:0000256" key="1">
    <source>
        <dbReference type="ARBA" id="ARBA00005755"/>
    </source>
</evidence>
<evidence type="ECO:0000313" key="10">
    <source>
        <dbReference type="EMBL" id="GBM31280.1"/>
    </source>
</evidence>
<evidence type="ECO:0000256" key="2">
    <source>
        <dbReference type="ARBA" id="ARBA00012417"/>
    </source>
</evidence>
<dbReference type="EMBL" id="BGPR01000680">
    <property type="protein sequence ID" value="GBM31280.1"/>
    <property type="molecule type" value="Genomic_DNA"/>
</dbReference>
<evidence type="ECO:0000256" key="3">
    <source>
        <dbReference type="ARBA" id="ARBA00022679"/>
    </source>
</evidence>
<reference evidence="10 11" key="1">
    <citation type="journal article" date="2019" name="Sci. Rep.">
        <title>Orb-weaving spider Araneus ventricosus genome elucidates the spidroin gene catalogue.</title>
        <authorList>
            <person name="Kono N."/>
            <person name="Nakamura H."/>
            <person name="Ohtoshi R."/>
            <person name="Moran D.A.P."/>
            <person name="Shinohara A."/>
            <person name="Yoshida Y."/>
            <person name="Fujiwara M."/>
            <person name="Mori M."/>
            <person name="Tomita M."/>
            <person name="Arakawa K."/>
        </authorList>
    </citation>
    <scope>NUCLEOTIDE SEQUENCE [LARGE SCALE GENOMIC DNA]</scope>
</reference>
<dbReference type="PANTHER" id="PTHR33568:SF3">
    <property type="entry name" value="DNA-DIRECTED DNA POLYMERASE"/>
    <property type="match status" value="1"/>
</dbReference>
<dbReference type="AlphaFoldDB" id="A0A4Y2EPX8"/>
<keyword evidence="3" id="KW-0808">Transferase</keyword>
<dbReference type="GO" id="GO:0003887">
    <property type="term" value="F:DNA-directed DNA polymerase activity"/>
    <property type="evidence" value="ECO:0007669"/>
    <property type="project" value="UniProtKB-KW"/>
</dbReference>
<dbReference type="GO" id="GO:0006260">
    <property type="term" value="P:DNA replication"/>
    <property type="evidence" value="ECO:0007669"/>
    <property type="project" value="UniProtKB-KW"/>
</dbReference>
<dbReference type="Pfam" id="PF03175">
    <property type="entry name" value="DNA_pol_B_2"/>
    <property type="match status" value="2"/>
</dbReference>
<feature type="domain" description="DNA-directed DNA polymerase family B mitochondria/virus" evidence="9">
    <location>
        <begin position="2"/>
        <end position="126"/>
    </location>
</feature>
<keyword evidence="5" id="KW-0235">DNA replication</keyword>
<sequence length="575" mass="66850">MTELKKGYFPHLSNKEENQTYVGPFPDIHYYSPDTMSGATRTDFLAWYNSQEGQQFDFQHEMLTYCRSDVDILRRCCLEFRNEFIKITDVDPFCYVIIASTCMATYRSKRLEKETIAMVPVREYKNYTNFSPDAMRWLDFIATKENIFIEHTLNRKGERKIDDITVEGFCEETNTVHQFHGCFYYGYPDCFEGDTLNSLTGATMKTLFERTANTTARLRNRGYTDRLNLRDAFHGGRTNAVKLYFEGKAKYADFTSLYPWVNKYCLYPVGHPEIITENFVNIESYFGLIQCRVLPPRGLYLPVLPLPGNGKLMFSLCRCCTENLNQSPCEHSDEERSMIGTWITEENKSIAVQKGYRFKDVYLPKPEVAAIVWDSKKDFIPQDTRTNIFLAAFTTTWARLKLYSEMNKLGEAVLYHDTDSIIYASNGKNAPPLGNFLGEFTDELDVEFITTFISGKHDSCHPKKPLYKKHLFYTCFFFAGGLKNYAYRTSQSKTCCKVRGFTLNFQNNQTLNFESIKHLICSLDRNAIIPLNDAAKITRDAKRRKVFNVLQTKLYRIVYDKRVIKEDFSTMPYGY</sequence>
<feature type="domain" description="DNA-directed DNA polymerase family B mitochondria/virus" evidence="9">
    <location>
        <begin position="189"/>
        <end position="377"/>
    </location>
</feature>
<dbReference type="Proteomes" id="UP000499080">
    <property type="component" value="Unassembled WGS sequence"/>
</dbReference>
<dbReference type="InterPro" id="IPR023211">
    <property type="entry name" value="DNA_pol_palm_dom_sf"/>
</dbReference>
<evidence type="ECO:0000313" key="11">
    <source>
        <dbReference type="Proteomes" id="UP000499080"/>
    </source>
</evidence>
<evidence type="ECO:0000259" key="9">
    <source>
        <dbReference type="Pfam" id="PF03175"/>
    </source>
</evidence>
<evidence type="ECO:0000256" key="4">
    <source>
        <dbReference type="ARBA" id="ARBA00022695"/>
    </source>
</evidence>
<name>A0A4Y2EPX8_ARAVE</name>
<evidence type="ECO:0000256" key="8">
    <source>
        <dbReference type="ARBA" id="ARBA00049244"/>
    </source>
</evidence>
<dbReference type="InterPro" id="IPR004868">
    <property type="entry name" value="DNA-dir_DNA_pol_B_mt/vir"/>
</dbReference>
<keyword evidence="11" id="KW-1185">Reference proteome</keyword>
<dbReference type="Gene3D" id="3.90.1600.10">
    <property type="entry name" value="Palm domain of DNA polymerase"/>
    <property type="match status" value="1"/>
</dbReference>
<proteinExistence type="inferred from homology"/>
<keyword evidence="4" id="KW-0548">Nucleotidyltransferase</keyword>
<evidence type="ECO:0000256" key="6">
    <source>
        <dbReference type="ARBA" id="ARBA00022932"/>
    </source>
</evidence>
<dbReference type="GO" id="GO:0003677">
    <property type="term" value="F:DNA binding"/>
    <property type="evidence" value="ECO:0007669"/>
    <property type="project" value="UniProtKB-KW"/>
</dbReference>
<keyword evidence="6" id="KW-0239">DNA-directed DNA polymerase</keyword>
<keyword evidence="7" id="KW-0238">DNA-binding</keyword>
<comment type="similarity">
    <text evidence="1">Belongs to the DNA polymerase type-B family.</text>
</comment>
<gene>
    <name evidence="10" type="ORF">AVEN_91282_1</name>
</gene>